<dbReference type="EMBL" id="VHIF01000001">
    <property type="protein sequence ID" value="TQO37524.1"/>
    <property type="molecule type" value="Genomic_DNA"/>
</dbReference>
<dbReference type="SUPFAM" id="SSF116734">
    <property type="entry name" value="DNA methylase specificity domain"/>
    <property type="match status" value="2"/>
</dbReference>
<reference evidence="5 6" key="1">
    <citation type="submission" date="2019-06" db="EMBL/GenBank/DDBJ databases">
        <title>A large-scale integrated study on North Sea by COGITO (Coastal Microbe Genomic &amp; Taxonomic Observatory).</title>
        <authorList>
            <person name="Teeling H."/>
        </authorList>
    </citation>
    <scope>NUCLEOTIDE SEQUENCE [LARGE SCALE GENOMIC DNA]</scope>
    <source>
        <strain evidence="5 6">MAR_2009_79</strain>
    </source>
</reference>
<dbReference type="CDD" id="cd17246">
    <property type="entry name" value="RMtype1_S_SonII-TRD2-CR2_like"/>
    <property type="match status" value="1"/>
</dbReference>
<dbReference type="Proteomes" id="UP000315363">
    <property type="component" value="Unassembled WGS sequence"/>
</dbReference>
<keyword evidence="2" id="KW-0680">Restriction system</keyword>
<dbReference type="Pfam" id="PF01420">
    <property type="entry name" value="Methylase_S"/>
    <property type="match status" value="2"/>
</dbReference>
<dbReference type="InterPro" id="IPR044946">
    <property type="entry name" value="Restrct_endonuc_typeI_TRD_sf"/>
</dbReference>
<evidence type="ECO:0000313" key="5">
    <source>
        <dbReference type="EMBL" id="TQO37524.1"/>
    </source>
</evidence>
<protein>
    <submittedName>
        <fullName evidence="5">Type I restriction enzyme S subunit</fullName>
    </submittedName>
</protein>
<dbReference type="Gene3D" id="1.10.287.1120">
    <property type="entry name" value="Bipartite methylase S protein"/>
    <property type="match status" value="1"/>
</dbReference>
<sequence length="447" mass="50265">MAAQNTDNTVINSDSSLREGREPVLSAVEVKQSAPLTPKLRFKEFDGDWENIRLLDLANLITKGTTPKTFASTGVNYVKIEGLVGININKDKCLYIDNEVHQKELKRSILKENDLLFAIAGATVGKVGIVTSDILPANTNQALAIIRLKDKEYLNYILQILQSRVMRKYIYQSVSVGAQPNLNLEQIGDFRFNLPSLREQQKIASFLSAVDEKIQLLTKKKEALEQYKKGVMQQLFSQKIRFTPSLEDFKDELAQGMVIDLAANYPDWEEKRLNEFCSFFSGGTPSSTNKEYYLGSIPFIGSGNIYDSKVNSFISKEALKNSSANLVEKGDILYALYGANSGEVAISQLEGAINQAILCIRTQGSSKYLYYVLLYNKNKIVSKYLQGGQGNLSAQIIKKLKYKFPGIKEQQKIANYLSEMDTKIKFVNQQIEKTQTFKKGLLQQVFV</sequence>
<evidence type="ECO:0000259" key="4">
    <source>
        <dbReference type="Pfam" id="PF01420"/>
    </source>
</evidence>
<accession>A0ABY3ABK8</accession>
<dbReference type="InterPro" id="IPR000055">
    <property type="entry name" value="Restrct_endonuc_typeI_TRD"/>
</dbReference>
<evidence type="ECO:0000313" key="6">
    <source>
        <dbReference type="Proteomes" id="UP000315363"/>
    </source>
</evidence>
<dbReference type="Gene3D" id="3.90.220.20">
    <property type="entry name" value="DNA methylase specificity domains"/>
    <property type="match status" value="2"/>
</dbReference>
<keyword evidence="3" id="KW-0238">DNA-binding</keyword>
<proteinExistence type="inferred from homology"/>
<comment type="similarity">
    <text evidence="1">Belongs to the type-I restriction system S methylase family.</text>
</comment>
<dbReference type="PANTHER" id="PTHR30408:SF12">
    <property type="entry name" value="TYPE I RESTRICTION ENZYME MJAVIII SPECIFICITY SUBUNIT"/>
    <property type="match status" value="1"/>
</dbReference>
<organism evidence="5 6">
    <name type="scientific">Arenibacter algicola</name>
    <dbReference type="NCBI Taxonomy" id="616991"/>
    <lineage>
        <taxon>Bacteria</taxon>
        <taxon>Pseudomonadati</taxon>
        <taxon>Bacteroidota</taxon>
        <taxon>Flavobacteriia</taxon>
        <taxon>Flavobacteriales</taxon>
        <taxon>Flavobacteriaceae</taxon>
        <taxon>Arenibacter</taxon>
    </lineage>
</organism>
<evidence type="ECO:0000256" key="3">
    <source>
        <dbReference type="ARBA" id="ARBA00023125"/>
    </source>
</evidence>
<dbReference type="InterPro" id="IPR052021">
    <property type="entry name" value="Type-I_RS_S_subunit"/>
</dbReference>
<dbReference type="CDD" id="cd17515">
    <property type="entry name" value="RMtype1_S_MjaORF132P_Sau1132ORF3780P-TRD1-CR1_like"/>
    <property type="match status" value="1"/>
</dbReference>
<name>A0ABY3ABK8_9FLAO</name>
<gene>
    <name evidence="5" type="ORF">GQ41_2133</name>
</gene>
<comment type="caution">
    <text evidence="5">The sequence shown here is derived from an EMBL/GenBank/DDBJ whole genome shotgun (WGS) entry which is preliminary data.</text>
</comment>
<evidence type="ECO:0000256" key="1">
    <source>
        <dbReference type="ARBA" id="ARBA00010923"/>
    </source>
</evidence>
<feature type="domain" description="Type I restriction modification DNA specificity" evidence="4">
    <location>
        <begin position="267"/>
        <end position="432"/>
    </location>
</feature>
<dbReference type="PANTHER" id="PTHR30408">
    <property type="entry name" value="TYPE-1 RESTRICTION ENZYME ECOKI SPECIFICITY PROTEIN"/>
    <property type="match status" value="1"/>
</dbReference>
<evidence type="ECO:0000256" key="2">
    <source>
        <dbReference type="ARBA" id="ARBA00022747"/>
    </source>
</evidence>
<keyword evidence="6" id="KW-1185">Reference proteome</keyword>
<dbReference type="RefSeq" id="WP_142189424.1">
    <property type="nucleotide sequence ID" value="NZ_VHIF01000001.1"/>
</dbReference>
<feature type="domain" description="Type I restriction modification DNA specificity" evidence="4">
    <location>
        <begin position="48"/>
        <end position="226"/>
    </location>
</feature>